<dbReference type="PROSITE" id="PS50977">
    <property type="entry name" value="HTH_TETR_2"/>
    <property type="match status" value="1"/>
</dbReference>
<dbReference type="GO" id="GO:0003700">
    <property type="term" value="F:DNA-binding transcription factor activity"/>
    <property type="evidence" value="ECO:0007669"/>
    <property type="project" value="TreeGrafter"/>
</dbReference>
<dbReference type="SUPFAM" id="SSF46689">
    <property type="entry name" value="Homeodomain-like"/>
    <property type="match status" value="1"/>
</dbReference>
<feature type="DNA-binding region" description="H-T-H motif" evidence="4">
    <location>
        <begin position="33"/>
        <end position="52"/>
    </location>
</feature>
<dbReference type="GO" id="GO:0000976">
    <property type="term" value="F:transcription cis-regulatory region binding"/>
    <property type="evidence" value="ECO:0007669"/>
    <property type="project" value="TreeGrafter"/>
</dbReference>
<keyword evidence="2 4" id="KW-0238">DNA-binding</keyword>
<evidence type="ECO:0000313" key="6">
    <source>
        <dbReference type="EMBL" id="PSL21358.1"/>
    </source>
</evidence>
<dbReference type="PANTHER" id="PTHR30055:SF234">
    <property type="entry name" value="HTH-TYPE TRANSCRIPTIONAL REGULATOR BETI"/>
    <property type="match status" value="1"/>
</dbReference>
<feature type="domain" description="HTH tetR-type" evidence="5">
    <location>
        <begin position="10"/>
        <end position="70"/>
    </location>
</feature>
<dbReference type="RefSeq" id="WP_106607538.1">
    <property type="nucleotide sequence ID" value="NZ_PYGJ01000002.1"/>
</dbReference>
<sequence>MTKAKQQRTLETRARLVAAAQAVIEDVGYEGLRVDQVVKGAGVAKGTFFAHFRDKDALMDQLIGARIDAHLDQLEALPEPQTVVEIVEALLPMMRYMTCERYVFDVILRYSGAAAVAEIGPIANTFGRHAQVIEPWFVHGNFRTDIKPDLISEGVMAFAIQAMSLMFCALHNETDLRARLTLYLDAWLQPRTVS</sequence>
<evidence type="ECO:0000259" key="5">
    <source>
        <dbReference type="PROSITE" id="PS50977"/>
    </source>
</evidence>
<protein>
    <submittedName>
        <fullName evidence="6">TetR family transcriptional regulator</fullName>
    </submittedName>
</protein>
<name>A0A2P8FI16_9RHOB</name>
<evidence type="ECO:0000256" key="1">
    <source>
        <dbReference type="ARBA" id="ARBA00023015"/>
    </source>
</evidence>
<evidence type="ECO:0000256" key="4">
    <source>
        <dbReference type="PROSITE-ProRule" id="PRU00335"/>
    </source>
</evidence>
<organism evidence="6 7">
    <name type="scientific">Shimia abyssi</name>
    <dbReference type="NCBI Taxonomy" id="1662395"/>
    <lineage>
        <taxon>Bacteria</taxon>
        <taxon>Pseudomonadati</taxon>
        <taxon>Pseudomonadota</taxon>
        <taxon>Alphaproteobacteria</taxon>
        <taxon>Rhodobacterales</taxon>
        <taxon>Roseobacteraceae</taxon>
    </lineage>
</organism>
<dbReference type="InterPro" id="IPR001647">
    <property type="entry name" value="HTH_TetR"/>
</dbReference>
<dbReference type="OrthoDB" id="9811084at2"/>
<evidence type="ECO:0000313" key="7">
    <source>
        <dbReference type="Proteomes" id="UP000240418"/>
    </source>
</evidence>
<accession>A0A2P8FI16</accession>
<dbReference type="AlphaFoldDB" id="A0A2P8FI16"/>
<proteinExistence type="predicted"/>
<keyword evidence="7" id="KW-1185">Reference proteome</keyword>
<reference evidence="6 7" key="1">
    <citation type="submission" date="2018-03" db="EMBL/GenBank/DDBJ databases">
        <title>Genomic Encyclopedia of Archaeal and Bacterial Type Strains, Phase II (KMG-II): from individual species to whole genera.</title>
        <authorList>
            <person name="Goeker M."/>
        </authorList>
    </citation>
    <scope>NUCLEOTIDE SEQUENCE [LARGE SCALE GENOMIC DNA]</scope>
    <source>
        <strain evidence="6 7">DSM 100673</strain>
    </source>
</reference>
<dbReference type="InterPro" id="IPR009057">
    <property type="entry name" value="Homeodomain-like_sf"/>
</dbReference>
<gene>
    <name evidence="6" type="ORF">CLV88_102478</name>
</gene>
<comment type="caution">
    <text evidence="6">The sequence shown here is derived from an EMBL/GenBank/DDBJ whole genome shotgun (WGS) entry which is preliminary data.</text>
</comment>
<dbReference type="Proteomes" id="UP000240418">
    <property type="component" value="Unassembled WGS sequence"/>
</dbReference>
<dbReference type="Pfam" id="PF00440">
    <property type="entry name" value="TetR_N"/>
    <property type="match status" value="1"/>
</dbReference>
<dbReference type="Gene3D" id="1.10.357.10">
    <property type="entry name" value="Tetracycline Repressor, domain 2"/>
    <property type="match status" value="1"/>
</dbReference>
<keyword evidence="1" id="KW-0805">Transcription regulation</keyword>
<dbReference type="PANTHER" id="PTHR30055">
    <property type="entry name" value="HTH-TYPE TRANSCRIPTIONAL REGULATOR RUTR"/>
    <property type="match status" value="1"/>
</dbReference>
<dbReference type="PRINTS" id="PR00455">
    <property type="entry name" value="HTHTETR"/>
</dbReference>
<dbReference type="InterPro" id="IPR050109">
    <property type="entry name" value="HTH-type_TetR-like_transc_reg"/>
</dbReference>
<evidence type="ECO:0000256" key="3">
    <source>
        <dbReference type="ARBA" id="ARBA00023163"/>
    </source>
</evidence>
<evidence type="ECO:0000256" key="2">
    <source>
        <dbReference type="ARBA" id="ARBA00023125"/>
    </source>
</evidence>
<keyword evidence="3" id="KW-0804">Transcription</keyword>
<dbReference type="EMBL" id="PYGJ01000002">
    <property type="protein sequence ID" value="PSL21358.1"/>
    <property type="molecule type" value="Genomic_DNA"/>
</dbReference>